<accession>A0A6C0IYD6</accession>
<evidence type="ECO:0000313" key="2">
    <source>
        <dbReference type="EMBL" id="QHT98364.1"/>
    </source>
</evidence>
<evidence type="ECO:0000256" key="1">
    <source>
        <dbReference type="SAM" id="Phobius"/>
    </source>
</evidence>
<dbReference type="EMBL" id="MN740292">
    <property type="protein sequence ID" value="QHT98364.1"/>
    <property type="molecule type" value="Genomic_DNA"/>
</dbReference>
<dbReference type="AlphaFoldDB" id="A0A6C0IYD6"/>
<sequence>MNPELKDLLALAQRGLANAGVYISLSLALLGYSRFYRGKGDMFYNIAFIVISITMMLLALKVLNTLLEHLHKFKAKLNEEDLKLLNEFIIIPRVLLYILISISFFSFFTLYRELKQ</sequence>
<protein>
    <submittedName>
        <fullName evidence="2">Uncharacterized protein</fullName>
    </submittedName>
</protein>
<proteinExistence type="predicted"/>
<keyword evidence="1" id="KW-0472">Membrane</keyword>
<keyword evidence="1" id="KW-0812">Transmembrane</keyword>
<feature type="transmembrane region" description="Helical" evidence="1">
    <location>
        <begin position="90"/>
        <end position="111"/>
    </location>
</feature>
<feature type="transmembrane region" description="Helical" evidence="1">
    <location>
        <begin position="12"/>
        <end position="30"/>
    </location>
</feature>
<feature type="transmembrane region" description="Helical" evidence="1">
    <location>
        <begin position="42"/>
        <end position="63"/>
    </location>
</feature>
<reference evidence="2" key="1">
    <citation type="journal article" date="2020" name="Nature">
        <title>Giant virus diversity and host interactions through global metagenomics.</title>
        <authorList>
            <person name="Schulz F."/>
            <person name="Roux S."/>
            <person name="Paez-Espino D."/>
            <person name="Jungbluth S."/>
            <person name="Walsh D.A."/>
            <person name="Denef V.J."/>
            <person name="McMahon K.D."/>
            <person name="Konstantinidis K.T."/>
            <person name="Eloe-Fadrosh E.A."/>
            <person name="Kyrpides N.C."/>
            <person name="Woyke T."/>
        </authorList>
    </citation>
    <scope>NUCLEOTIDE SEQUENCE</scope>
    <source>
        <strain evidence="2">GVMAG-M-3300025652-16</strain>
    </source>
</reference>
<name>A0A6C0IYD6_9ZZZZ</name>
<keyword evidence="1" id="KW-1133">Transmembrane helix</keyword>
<organism evidence="2">
    <name type="scientific">viral metagenome</name>
    <dbReference type="NCBI Taxonomy" id="1070528"/>
    <lineage>
        <taxon>unclassified sequences</taxon>
        <taxon>metagenomes</taxon>
        <taxon>organismal metagenomes</taxon>
    </lineage>
</organism>